<feature type="compositionally biased region" description="Polar residues" evidence="1">
    <location>
        <begin position="25"/>
        <end position="38"/>
    </location>
</feature>
<accession>A0A0B6YD46</accession>
<feature type="compositionally biased region" description="Basic and acidic residues" evidence="1">
    <location>
        <begin position="1"/>
        <end position="11"/>
    </location>
</feature>
<feature type="region of interest" description="Disordered" evidence="1">
    <location>
        <begin position="1"/>
        <end position="84"/>
    </location>
</feature>
<reference evidence="2" key="1">
    <citation type="submission" date="2014-12" db="EMBL/GenBank/DDBJ databases">
        <title>Insight into the proteome of Arion vulgaris.</title>
        <authorList>
            <person name="Aradska J."/>
            <person name="Bulat T."/>
            <person name="Smidak R."/>
            <person name="Sarate P."/>
            <person name="Gangsoo J."/>
            <person name="Sialana F."/>
            <person name="Bilban M."/>
            <person name="Lubec G."/>
        </authorList>
    </citation>
    <scope>NUCLEOTIDE SEQUENCE</scope>
    <source>
        <tissue evidence="2">Skin</tissue>
    </source>
</reference>
<name>A0A0B6YD46_9EUPU</name>
<feature type="non-terminal residue" evidence="2">
    <location>
        <position position="1"/>
    </location>
</feature>
<proteinExistence type="predicted"/>
<dbReference type="AlphaFoldDB" id="A0A0B6YD46"/>
<feature type="compositionally biased region" description="Basic and acidic residues" evidence="1">
    <location>
        <begin position="39"/>
        <end position="59"/>
    </location>
</feature>
<dbReference type="EMBL" id="HACG01007347">
    <property type="protein sequence ID" value="CEK54212.1"/>
    <property type="molecule type" value="Transcribed_RNA"/>
</dbReference>
<protein>
    <submittedName>
        <fullName evidence="2">Uncharacterized protein</fullName>
    </submittedName>
</protein>
<evidence type="ECO:0000313" key="2">
    <source>
        <dbReference type="EMBL" id="CEK54212.1"/>
    </source>
</evidence>
<feature type="non-terminal residue" evidence="2">
    <location>
        <position position="108"/>
    </location>
</feature>
<organism evidence="2">
    <name type="scientific">Arion vulgaris</name>
    <dbReference type="NCBI Taxonomy" id="1028688"/>
    <lineage>
        <taxon>Eukaryota</taxon>
        <taxon>Metazoa</taxon>
        <taxon>Spiralia</taxon>
        <taxon>Lophotrochozoa</taxon>
        <taxon>Mollusca</taxon>
        <taxon>Gastropoda</taxon>
        <taxon>Heterobranchia</taxon>
        <taxon>Euthyneura</taxon>
        <taxon>Panpulmonata</taxon>
        <taxon>Eupulmonata</taxon>
        <taxon>Stylommatophora</taxon>
        <taxon>Helicina</taxon>
        <taxon>Arionoidea</taxon>
        <taxon>Arionidae</taxon>
        <taxon>Arion</taxon>
    </lineage>
</organism>
<gene>
    <name evidence="2" type="primary">ORF22221</name>
</gene>
<evidence type="ECO:0000256" key="1">
    <source>
        <dbReference type="SAM" id="MobiDB-lite"/>
    </source>
</evidence>
<sequence length="108" mass="12522">NSIQNKEENDIARQTSNESHERNWDVSNLRSFFDQDSVQENRTKTVSKQDLKKKPEVKPRVGKVKPRVGEVKPRVGEVNPNTSPKFIEDIDIELTKKENDLTSEQMSR</sequence>